<dbReference type="InterPro" id="IPR050266">
    <property type="entry name" value="AB_hydrolase_sf"/>
</dbReference>
<proteinExistence type="inferred from homology"/>
<keyword evidence="4" id="KW-1185">Reference proteome</keyword>
<dbReference type="InterPro" id="IPR000073">
    <property type="entry name" value="AB_hydrolase_1"/>
</dbReference>
<evidence type="ECO:0000256" key="1">
    <source>
        <dbReference type="ARBA" id="ARBA00006989"/>
    </source>
</evidence>
<dbReference type="PANTHER" id="PTHR43798:SF5">
    <property type="entry name" value="MONOACYLGLYCEROL LIPASE ABHD6"/>
    <property type="match status" value="1"/>
</dbReference>
<dbReference type="PANTHER" id="PTHR43798">
    <property type="entry name" value="MONOACYLGLYCEROL LIPASE"/>
    <property type="match status" value="1"/>
</dbReference>
<organism evidence="3 4">
    <name type="scientific">Mesomycoplasma conjunctivae (strain ATCC 25834 / NCTC 10147 / HRC/581)</name>
    <name type="common">Mycoplasma conjunctivae</name>
    <dbReference type="NCBI Taxonomy" id="572263"/>
    <lineage>
        <taxon>Bacteria</taxon>
        <taxon>Bacillati</taxon>
        <taxon>Mycoplasmatota</taxon>
        <taxon>Mycoplasmoidales</taxon>
        <taxon>Metamycoplasmataceae</taxon>
        <taxon>Mesomycoplasma</taxon>
    </lineage>
</organism>
<dbReference type="Proteomes" id="UP000001491">
    <property type="component" value="Chromosome"/>
</dbReference>
<name>C5J6Y4_MESCH</name>
<dbReference type="InterPro" id="IPR029058">
    <property type="entry name" value="AB_hydrolase_fold"/>
</dbReference>
<dbReference type="eggNOG" id="COG2267">
    <property type="taxonomic scope" value="Bacteria"/>
</dbReference>
<dbReference type="GO" id="GO:0046464">
    <property type="term" value="P:acylglycerol catabolic process"/>
    <property type="evidence" value="ECO:0007669"/>
    <property type="project" value="TreeGrafter"/>
</dbReference>
<protein>
    <submittedName>
        <fullName evidence="3">Lipase-esterase</fullName>
    </submittedName>
</protein>
<dbReference type="Pfam" id="PF00561">
    <property type="entry name" value="Abhydrolase_1"/>
    <property type="match status" value="1"/>
</dbReference>
<dbReference type="SUPFAM" id="SSF53474">
    <property type="entry name" value="alpha/beta-Hydrolases"/>
    <property type="match status" value="1"/>
</dbReference>
<dbReference type="AlphaFoldDB" id="C5J6Y4"/>
<dbReference type="GO" id="GO:0047372">
    <property type="term" value="F:monoacylglycerol lipase activity"/>
    <property type="evidence" value="ECO:0007669"/>
    <property type="project" value="TreeGrafter"/>
</dbReference>
<reference evidence="4" key="1">
    <citation type="journal article" date="2009" name="BMC Bioinformatics">
        <title>The Mycoplasma conjunctivae genome sequencing, annotation and analysis.</title>
        <authorList>
            <person name="Calderon-Copete S.P."/>
            <person name="Wigger G."/>
            <person name="Wunderlin C."/>
            <person name="Schmidheini T."/>
            <person name="Frey J."/>
            <person name="Quail M.A."/>
            <person name="Falquet L."/>
        </authorList>
    </citation>
    <scope>NUCLEOTIDE SEQUENCE [LARGE SCALE GENOMIC DNA]</scope>
    <source>
        <strain evidence="4">ATCC 25834 / NCTC 10147 / HRC/581</strain>
    </source>
</reference>
<dbReference type="Gene3D" id="3.40.50.1820">
    <property type="entry name" value="alpha/beta hydrolase"/>
    <property type="match status" value="1"/>
</dbReference>
<feature type="domain" description="AB hydrolase-1" evidence="2">
    <location>
        <begin position="22"/>
        <end position="142"/>
    </location>
</feature>
<dbReference type="KEGG" id="mco:MCJ_005480"/>
<accession>C5J6Y4</accession>
<comment type="similarity">
    <text evidence="1">Belongs to the lipase/esterase LIP3/BchO family.</text>
</comment>
<evidence type="ECO:0000313" key="3">
    <source>
        <dbReference type="EMBL" id="CAT05247.1"/>
    </source>
</evidence>
<sequence>MKKINWNYPYIISESKENKINLVFCHGFNSNHSVFYQLISKIPGVNYYSFTLPGCNLTPAEPHQLNMEYYAQEIVRFIKELNLDEVVLVGHSMGAGNAALVYKLIPERIKKIVFIGPMNKANMPLATLFYNKFFPKTPQEMLDFFTIYEYDKEKYQDPKWLDWANKVFDYEYFNNENIVQLGSTLPQYYIMDKIEEGLKEVKCPAMLILGERDGIMMKEETIQYYLSIIENIRVEVIPYTGHLIYTENEEGFLQVFKPFLLD</sequence>
<evidence type="ECO:0000259" key="2">
    <source>
        <dbReference type="Pfam" id="PF00561"/>
    </source>
</evidence>
<dbReference type="ESTHER" id="myccr-c5j6y4">
    <property type="family name" value="6_AlphaBeta_hydrolase"/>
</dbReference>
<dbReference type="HOGENOM" id="CLU_020336_41_1_14"/>
<gene>
    <name evidence="3" type="primary">lip2</name>
    <name evidence="3" type="ordered locus">MCJ_005480</name>
</gene>
<dbReference type="EMBL" id="FM864216">
    <property type="protein sequence ID" value="CAT05247.1"/>
    <property type="molecule type" value="Genomic_DNA"/>
</dbReference>
<dbReference type="GO" id="GO:0016020">
    <property type="term" value="C:membrane"/>
    <property type="evidence" value="ECO:0007669"/>
    <property type="project" value="TreeGrafter"/>
</dbReference>
<evidence type="ECO:0000313" key="4">
    <source>
        <dbReference type="Proteomes" id="UP000001491"/>
    </source>
</evidence>